<comment type="caution">
    <text evidence="1">The sequence shown here is derived from an EMBL/GenBank/DDBJ whole genome shotgun (WGS) entry which is preliminary data.</text>
</comment>
<sequence length="337" mass="38150">MFKADYMETEQFKQSLKDGIYQDRILGLLQHNKYNAIETFTVRELVEQLRSRAMTYQKLTHNHPHAANHITCWKNMVESDSIMIQRPNDAKVNIHEFAKGKISQDDAKLISTLLGGKETMSLDELYSAMDGFQRMIKGLIPEPPKLLSRTDSAIPLSVLEINNMSDRAQKNELNACDSFSYHHHEEVANIDIFSSTINASPGNNIVLSINLSAYSNKEILSDIGNILDVWRKELNIEIQPGGIRPSNNSLRKIINYKYLVLLDAMIASQIYPGAVSDELILSNVYKNLDIDSDSLRKTHKKNALSFSEPRGLKAWSKTLSDLGIYELPVIEALAHNF</sequence>
<reference evidence="1 2" key="1">
    <citation type="submission" date="2021-09" db="EMBL/GenBank/DDBJ databases">
        <title>Aeromonas schubertii isolated from Asian sea bass.</title>
        <authorList>
            <person name="Pinpimai K."/>
        </authorList>
    </citation>
    <scope>NUCLEOTIDE SEQUENCE [LARGE SCALE GENOMIC DNA]</scope>
    <source>
        <strain evidence="1 2">CHULA2021a</strain>
    </source>
</reference>
<proteinExistence type="predicted"/>
<dbReference type="Proteomes" id="UP000774958">
    <property type="component" value="Unassembled WGS sequence"/>
</dbReference>
<evidence type="ECO:0000313" key="2">
    <source>
        <dbReference type="Proteomes" id="UP000774958"/>
    </source>
</evidence>
<protein>
    <submittedName>
        <fullName evidence="1">DUF6387 family protein</fullName>
    </submittedName>
</protein>
<gene>
    <name evidence="1" type="ORF">LA374_18250</name>
</gene>
<accession>A0ABS7VFG7</accession>
<name>A0ABS7VFG7_9GAMM</name>
<organism evidence="1 2">
    <name type="scientific">Aeromonas schubertii</name>
    <dbReference type="NCBI Taxonomy" id="652"/>
    <lineage>
        <taxon>Bacteria</taxon>
        <taxon>Pseudomonadati</taxon>
        <taxon>Pseudomonadota</taxon>
        <taxon>Gammaproteobacteria</taxon>
        <taxon>Aeromonadales</taxon>
        <taxon>Aeromonadaceae</taxon>
        <taxon>Aeromonas</taxon>
    </lineage>
</organism>
<dbReference type="EMBL" id="JAIRBT010000035">
    <property type="protein sequence ID" value="MBZ6068132.1"/>
    <property type="molecule type" value="Genomic_DNA"/>
</dbReference>
<dbReference type="Pfam" id="PF19924">
    <property type="entry name" value="DUF6387"/>
    <property type="match status" value="1"/>
</dbReference>
<dbReference type="InterPro" id="IPR045664">
    <property type="entry name" value="DUF6387"/>
</dbReference>
<keyword evidence="2" id="KW-1185">Reference proteome</keyword>
<evidence type="ECO:0000313" key="1">
    <source>
        <dbReference type="EMBL" id="MBZ6068132.1"/>
    </source>
</evidence>
<dbReference type="RefSeq" id="WP_224163614.1">
    <property type="nucleotide sequence ID" value="NZ_JAIRBT010000035.1"/>
</dbReference>